<feature type="compositionally biased region" description="Basic and acidic residues" evidence="2">
    <location>
        <begin position="391"/>
        <end position="403"/>
    </location>
</feature>
<dbReference type="EMBL" id="APKE01000026">
    <property type="protein sequence ID" value="KAF0675467.1"/>
    <property type="molecule type" value="Genomic_DNA"/>
</dbReference>
<gene>
    <name evidence="3" type="ORF">PMES_02358</name>
</gene>
<dbReference type="Proteomes" id="UP000698242">
    <property type="component" value="Unassembled WGS sequence"/>
</dbReference>
<feature type="region of interest" description="Disordered" evidence="2">
    <location>
        <begin position="90"/>
        <end position="251"/>
    </location>
</feature>
<feature type="compositionally biased region" description="Polar residues" evidence="2">
    <location>
        <begin position="146"/>
        <end position="166"/>
    </location>
</feature>
<protein>
    <recommendedName>
        <fullName evidence="5">DUF3618 domain-containing protein</fullName>
    </recommendedName>
</protein>
<reference evidence="3" key="1">
    <citation type="submission" date="2013-03" db="EMBL/GenBank/DDBJ databases">
        <title>Genome Sequence of the Profundibacterium mesophilum strain KAUST100406-0324T from Red Sea, a novel genus in the family Rhodobacteraceae.</title>
        <authorList>
            <person name="Essack M."/>
            <person name="Alam I."/>
            <person name="Lafi F."/>
            <person name="Alawi W."/>
            <person name="Kamanu F."/>
            <person name="Al-Suwailem A."/>
            <person name="Lee O.O."/>
            <person name="Xu Y."/>
            <person name="Bajic V."/>
            <person name="Qian P.-Y."/>
            <person name="Archer J."/>
        </authorList>
    </citation>
    <scope>NUCLEOTIDE SEQUENCE</scope>
    <source>
        <strain evidence="3">KAUST100406-0324</strain>
    </source>
</reference>
<evidence type="ECO:0000313" key="3">
    <source>
        <dbReference type="EMBL" id="KAF0675467.1"/>
    </source>
</evidence>
<dbReference type="AlphaFoldDB" id="A0A921NQL6"/>
<comment type="caution">
    <text evidence="3">The sequence shown here is derived from an EMBL/GenBank/DDBJ whole genome shotgun (WGS) entry which is preliminary data.</text>
</comment>
<dbReference type="Pfam" id="PF12277">
    <property type="entry name" value="DUF3618"/>
    <property type="match status" value="1"/>
</dbReference>
<evidence type="ECO:0000256" key="2">
    <source>
        <dbReference type="SAM" id="MobiDB-lite"/>
    </source>
</evidence>
<feature type="coiled-coil region" evidence="1">
    <location>
        <begin position="1"/>
        <end position="32"/>
    </location>
</feature>
<sequence>MATDNRSAAEIEREIETERAELKETLSDIQESFSADAIMRQVTDQFREHGGEISRSVARSVRDNPIALGLTGIGLAWMIFGDGPGRARSRWDDDRFPEGSRHAAMGRGDPRDPVPAGSGPNWTEPRHLERGSKASGDTETVYAGTTAGSTMPTPASRYSSSPAQHGSETHGRGWGESASDAMHGAGSSVRDTASGMRDGISSRAHRAGDGISRRWASARSGVSARAEATRVHAADLRSRISHGTEQMSEEARRRVIAAREQAIHAREQAADAMSRGADKAADVYEEHPLVVGALAVAVGAAIAGALPRTRTEDEYFGHYSDDLYHEAERVYAEERSKIEKVASSAASEAKKAARDLKDELDSNAPEGKTAADSAADSLREKSRNVAGAAETKAKEEDLGNPRT</sequence>
<organism evidence="3 4">
    <name type="scientific">Profundibacterium mesophilum KAUST100406-0324</name>
    <dbReference type="NCBI Taxonomy" id="1037889"/>
    <lineage>
        <taxon>Bacteria</taxon>
        <taxon>Pseudomonadati</taxon>
        <taxon>Pseudomonadota</taxon>
        <taxon>Alphaproteobacteria</taxon>
        <taxon>Rhodobacterales</taxon>
        <taxon>Roseobacteraceae</taxon>
        <taxon>Profundibacterium</taxon>
    </lineage>
</organism>
<keyword evidence="4" id="KW-1185">Reference proteome</keyword>
<accession>A0A921NQL6</accession>
<name>A0A921NQL6_9RHOB</name>
<proteinExistence type="predicted"/>
<feature type="compositionally biased region" description="Basic and acidic residues" evidence="2">
    <location>
        <begin position="348"/>
        <end position="360"/>
    </location>
</feature>
<evidence type="ECO:0000313" key="4">
    <source>
        <dbReference type="Proteomes" id="UP000698242"/>
    </source>
</evidence>
<feature type="compositionally biased region" description="Basic and acidic residues" evidence="2">
    <location>
        <begin position="227"/>
        <end position="238"/>
    </location>
</feature>
<keyword evidence="1" id="KW-0175">Coiled coil</keyword>
<feature type="region of interest" description="Disordered" evidence="2">
    <location>
        <begin position="337"/>
        <end position="403"/>
    </location>
</feature>
<dbReference type="InterPro" id="IPR022062">
    <property type="entry name" value="DUF3618"/>
</dbReference>
<evidence type="ECO:0000256" key="1">
    <source>
        <dbReference type="SAM" id="Coils"/>
    </source>
</evidence>
<evidence type="ECO:0008006" key="5">
    <source>
        <dbReference type="Google" id="ProtNLM"/>
    </source>
</evidence>
<dbReference type="RefSeq" id="WP_159965863.1">
    <property type="nucleotide sequence ID" value="NZ_APKE01000026.1"/>
</dbReference>
<dbReference type="OrthoDB" id="7471221at2"/>
<feature type="compositionally biased region" description="Basic and acidic residues" evidence="2">
    <location>
        <begin position="90"/>
        <end position="101"/>
    </location>
</feature>